<dbReference type="PANTHER" id="PTHR42972">
    <property type="entry name" value="TOL-PAL SYSTEM PROTEIN TOLB"/>
    <property type="match status" value="1"/>
</dbReference>
<dbReference type="Proteomes" id="UP001157167">
    <property type="component" value="Unassembled WGS sequence"/>
</dbReference>
<sequence length="341" mass="36022">MFAAAGLAVSSAMAAPSLPALQADGSAVTVSGISSGGYMAGQFQVAYSKLVRGVGILAAGPYDCADGSVIRAMTACMAPNRWTPPPKPADIKPRIESRARLDLIDPPSALADDKVWVLTGSADRTVERPVVDALMAFYQQWVPAASTRLVTLPGAGHAMISVADGKANACDTSEPPFINRCGDFDAPGELLGHLLGGLNPKVVPEPGNLVSFDQRPFIGGAPIDISMADEGFAYVPAACRAGGCRVHVAFHGCRQGVDALGRRFAEGAGYNAWAESNRLVILYPQVVARSGWASGSLRWVYNPKGCWDWWGYSAVDYATRNGPQMVAVRKMISRLAEAPAW</sequence>
<dbReference type="PANTHER" id="PTHR42972:SF8">
    <property type="entry name" value="POLYHYDROXYBUTYRATE DEPOLYMERASE"/>
    <property type="match status" value="1"/>
</dbReference>
<organism evidence="1 2">
    <name type="scientific">Zoogloea oryzae</name>
    <dbReference type="NCBI Taxonomy" id="310767"/>
    <lineage>
        <taxon>Bacteria</taxon>
        <taxon>Pseudomonadati</taxon>
        <taxon>Pseudomonadota</taxon>
        <taxon>Betaproteobacteria</taxon>
        <taxon>Rhodocyclales</taxon>
        <taxon>Zoogloeaceae</taxon>
        <taxon>Zoogloea</taxon>
    </lineage>
</organism>
<keyword evidence="2" id="KW-1185">Reference proteome</keyword>
<name>A0ABQ6F7F2_9RHOO</name>
<reference evidence="2" key="1">
    <citation type="journal article" date="2019" name="Int. J. Syst. Evol. Microbiol.">
        <title>The Global Catalogue of Microorganisms (GCM) 10K type strain sequencing project: providing services to taxonomists for standard genome sequencing and annotation.</title>
        <authorList>
            <consortium name="The Broad Institute Genomics Platform"/>
            <consortium name="The Broad Institute Genome Sequencing Center for Infectious Disease"/>
            <person name="Wu L."/>
            <person name="Ma J."/>
        </authorList>
    </citation>
    <scope>NUCLEOTIDE SEQUENCE [LARGE SCALE GENOMIC DNA]</scope>
    <source>
        <strain evidence="2">NBRC 102407</strain>
    </source>
</reference>
<protein>
    <submittedName>
        <fullName evidence="1">Depolymerase</fullName>
    </submittedName>
</protein>
<dbReference type="InterPro" id="IPR029058">
    <property type="entry name" value="AB_hydrolase_fold"/>
</dbReference>
<dbReference type="SUPFAM" id="SSF53474">
    <property type="entry name" value="alpha/beta-Hydrolases"/>
    <property type="match status" value="1"/>
</dbReference>
<evidence type="ECO:0000313" key="1">
    <source>
        <dbReference type="EMBL" id="GLT21171.1"/>
    </source>
</evidence>
<proteinExistence type="predicted"/>
<evidence type="ECO:0000313" key="2">
    <source>
        <dbReference type="Proteomes" id="UP001157167"/>
    </source>
</evidence>
<comment type="caution">
    <text evidence="1">The sequence shown here is derived from an EMBL/GenBank/DDBJ whole genome shotgun (WGS) entry which is preliminary data.</text>
</comment>
<accession>A0ABQ6F7F2</accession>
<dbReference type="EMBL" id="BSPX01000005">
    <property type="protein sequence ID" value="GLT21171.1"/>
    <property type="molecule type" value="Genomic_DNA"/>
</dbReference>
<gene>
    <name evidence="1" type="ORF">GCM10007933_06230</name>
</gene>
<dbReference type="Gene3D" id="3.40.50.1820">
    <property type="entry name" value="alpha/beta hydrolase"/>
    <property type="match status" value="2"/>
</dbReference>